<dbReference type="EMBL" id="CP048113">
    <property type="protein sequence ID" value="QHS61054.1"/>
    <property type="molecule type" value="Genomic_DNA"/>
</dbReference>
<proteinExistence type="predicted"/>
<organism evidence="1 2">
    <name type="scientific">Chitinophaga agri</name>
    <dbReference type="NCBI Taxonomy" id="2703787"/>
    <lineage>
        <taxon>Bacteria</taxon>
        <taxon>Pseudomonadati</taxon>
        <taxon>Bacteroidota</taxon>
        <taxon>Chitinophagia</taxon>
        <taxon>Chitinophagales</taxon>
        <taxon>Chitinophagaceae</taxon>
        <taxon>Chitinophaga</taxon>
    </lineage>
</organism>
<gene>
    <name evidence="1" type="ORF">GWR21_16040</name>
</gene>
<evidence type="ECO:0008006" key="3">
    <source>
        <dbReference type="Google" id="ProtNLM"/>
    </source>
</evidence>
<dbReference type="Gene3D" id="1.10.10.60">
    <property type="entry name" value="Homeodomain-like"/>
    <property type="match status" value="1"/>
</dbReference>
<evidence type="ECO:0000313" key="2">
    <source>
        <dbReference type="Proteomes" id="UP000476411"/>
    </source>
</evidence>
<name>A0A6B9ZI87_9BACT</name>
<accession>A0A6B9ZI87</accession>
<keyword evidence="2" id="KW-1185">Reference proteome</keyword>
<sequence>MWAFSPGDARLIPLEGKRIGTTNTARIPEEYLQLLLPYARVHCWQQGQVYVLSQHMTLGPYSLWIHDVVTYGEQDILPYVPHPLYTLHYMFESGLNVRLPHSDPFRLEEDTCNLFYLEPGVSQLPLEEDAKALSVNINILPEHITALTQDFPDLTRRLKQIRSGNQVINKQPFTVNAVNRLLISKILTCRYLRNDAAVFLKRCCTDLFKIFCQEYTETMVVPPADNEGYNKVFDYMRAYPHTSVELRHYSRLFRIAEHEIEAGFLDYFSISIRECHYMLQMMTAFDLIVQQRLSLREIAMRVGMDTETMITRIEAYYNYKIAAQRN</sequence>
<reference evidence="1 2" key="1">
    <citation type="submission" date="2020-01" db="EMBL/GenBank/DDBJ databases">
        <title>Complete genome sequence of Chitinophaga sp. H33E-04 isolated from quinoa roots.</title>
        <authorList>
            <person name="Weon H.-Y."/>
            <person name="Lee S.A."/>
        </authorList>
    </citation>
    <scope>NUCLEOTIDE SEQUENCE [LARGE SCALE GENOMIC DNA]</scope>
    <source>
        <strain evidence="1 2">H33E-04</strain>
    </source>
</reference>
<dbReference type="AlphaFoldDB" id="A0A6B9ZI87"/>
<dbReference type="RefSeq" id="WP_162332737.1">
    <property type="nucleotide sequence ID" value="NZ_CP048113.1"/>
</dbReference>
<dbReference type="KEGG" id="chih:GWR21_16040"/>
<protein>
    <recommendedName>
        <fullName evidence="3">HTH araC/xylS-type domain-containing protein</fullName>
    </recommendedName>
</protein>
<evidence type="ECO:0000313" key="1">
    <source>
        <dbReference type="EMBL" id="QHS61054.1"/>
    </source>
</evidence>
<dbReference type="Proteomes" id="UP000476411">
    <property type="component" value="Chromosome"/>
</dbReference>